<organism evidence="1 2">
    <name type="scientific">Pseudodesulfovibrio indicus</name>
    <dbReference type="NCBI Taxonomy" id="1716143"/>
    <lineage>
        <taxon>Bacteria</taxon>
        <taxon>Pseudomonadati</taxon>
        <taxon>Thermodesulfobacteriota</taxon>
        <taxon>Desulfovibrionia</taxon>
        <taxon>Desulfovibrionales</taxon>
        <taxon>Desulfovibrionaceae</taxon>
    </lineage>
</organism>
<comment type="caution">
    <text evidence="1">The sequence shown here is derived from an EMBL/GenBank/DDBJ whole genome shotgun (WGS) entry which is preliminary data.</text>
</comment>
<accession>A0AA94PY05</accession>
<dbReference type="Proteomes" id="UP000295506">
    <property type="component" value="Unassembled WGS sequence"/>
</dbReference>
<reference evidence="1 2" key="1">
    <citation type="submission" date="2019-03" db="EMBL/GenBank/DDBJ databases">
        <title>Genomic Encyclopedia of Type Strains, Phase IV (KMG-IV): sequencing the most valuable type-strain genomes for metagenomic binning, comparative biology and taxonomic classification.</title>
        <authorList>
            <person name="Goeker M."/>
        </authorList>
    </citation>
    <scope>NUCLEOTIDE SEQUENCE [LARGE SCALE GENOMIC DNA]</scope>
    <source>
        <strain evidence="1 2">DSM 101483</strain>
    </source>
</reference>
<dbReference type="RefSeq" id="WP_233490885.1">
    <property type="nucleotide sequence ID" value="NZ_CP014206.1"/>
</dbReference>
<dbReference type="AlphaFoldDB" id="A0AA94PY05"/>
<dbReference type="EMBL" id="SOBK01000001">
    <property type="protein sequence ID" value="TDT92239.1"/>
    <property type="molecule type" value="Genomic_DNA"/>
</dbReference>
<sequence length="414" mass="46304">MNQQSSPTQREHYFYVAIAKFLFYHPEHGVISVADPIKLKDAEQYALSPLILYGLSVAGVPIRWMTYTPADKPRAFRDVLTEAWRDAKGLRGKPNILWINRHLAKASPDLKQKLGKMDVELKIVDAKNKSLAASLRSAQDSSKWLLATHSSTDKSPSESIKALCMDAQRDHDYSVMDGNRGTRSGKEKEMVQQWMSLSAQKPITSAPCELDWELGPWLSSWESSVPPNLPRYIYHGGFKHGGFKQRPCLLIGENVLEDVAEDIFLDDQYCDNVAEIAKNLIACWPNPPVQIAKSIGTTLKRLQWFTSKEAALDPAVRAALEDLLSITYDERIGNYSEDGPYVLIAQKPLALKNAYESISDGGDASPCEIVPQNGAADPSWRYILLNTYGKPPSIVMSPPWCNNYRSTSRSVCEL</sequence>
<name>A0AA94PY05_9BACT</name>
<evidence type="ECO:0000313" key="2">
    <source>
        <dbReference type="Proteomes" id="UP000295506"/>
    </source>
</evidence>
<protein>
    <submittedName>
        <fullName evidence="1">Uncharacterized protein</fullName>
    </submittedName>
</protein>
<gene>
    <name evidence="1" type="ORF">EDC59_101644</name>
</gene>
<evidence type="ECO:0000313" key="1">
    <source>
        <dbReference type="EMBL" id="TDT92239.1"/>
    </source>
</evidence>
<proteinExistence type="predicted"/>